<evidence type="ECO:0000259" key="3">
    <source>
        <dbReference type="Pfam" id="PF00534"/>
    </source>
</evidence>
<evidence type="ECO:0000313" key="4">
    <source>
        <dbReference type="EMBL" id="EXU75229.1"/>
    </source>
</evidence>
<gene>
    <name evidence="4" type="ORF">BG55_12330</name>
</gene>
<accession>A0A014MAX5</accession>
<dbReference type="InterPro" id="IPR001296">
    <property type="entry name" value="Glyco_trans_1"/>
</dbReference>
<sequence length="344" mass="39077">MKKIVLVIKDAYSWAGTENICNFMSECLGDEHEVFVYSLEGAGEPFYPFEKVKQIVSFAGEKNPIRSAVQRINQQNFDAVFLISMGRLSVMFALWSLLSLRKKKAKTYACEHIAINSFSKPIKLLKYLFLRYYDRVLVLTDKDEKVLTQWGIPAKTIPNPIVYKNYQRTERTFQALAVGRLDFQKGFDLLLDVWKGFQATNPQWKLVIAGDGELKNELVAKASALDISDSVSFVGKVANINDYYRDSDMALMTSRYEGLPLVLLEAKSWALPVVAYDCPTGPQEIINNNQDGFLVAMNDRAGFIEKMNQLAHNDELFFAMSEKTRNTALKFDGNVIKQSWLALV</sequence>
<dbReference type="PANTHER" id="PTHR12526:SF629">
    <property type="entry name" value="TEICHURONIC ACID BIOSYNTHESIS GLYCOSYLTRANSFERASE TUAH-RELATED"/>
    <property type="match status" value="1"/>
</dbReference>
<dbReference type="RefSeq" id="WP_034937780.1">
    <property type="nucleotide sequence ID" value="NZ_JFHN01000050.1"/>
</dbReference>
<dbReference type="GO" id="GO:0016757">
    <property type="term" value="F:glycosyltransferase activity"/>
    <property type="evidence" value="ECO:0007669"/>
    <property type="project" value="UniProtKB-KW"/>
</dbReference>
<dbReference type="PATRIC" id="fig|69222.5.peg.2539"/>
<protein>
    <submittedName>
        <fullName evidence="4">Amylovoran biosynthesis protein AmsD</fullName>
    </submittedName>
</protein>
<dbReference type="STRING" id="69222.BG55_12330"/>
<evidence type="ECO:0000256" key="2">
    <source>
        <dbReference type="ARBA" id="ARBA00022679"/>
    </source>
</evidence>
<dbReference type="Gene3D" id="3.40.50.2000">
    <property type="entry name" value="Glycogen Phosphorylase B"/>
    <property type="match status" value="2"/>
</dbReference>
<dbReference type="Pfam" id="PF00534">
    <property type="entry name" value="Glycos_transf_1"/>
    <property type="match status" value="1"/>
</dbReference>
<keyword evidence="2" id="KW-0808">Transferase</keyword>
<proteinExistence type="predicted"/>
<reference evidence="4 5" key="1">
    <citation type="submission" date="2014-02" db="EMBL/GenBank/DDBJ databases">
        <title>Draft genome of Erwinia mallotivora strain BT-MARDI, a papaya dieback pathogen.</title>
        <authorList>
            <person name="Redzuan R."/>
            <person name="Abu Bakar N."/>
            <person name="Badrun R."/>
            <person name="Mohd Raih M.F."/>
            <person name="Rozano L."/>
            <person name="Mat Amin N."/>
        </authorList>
    </citation>
    <scope>NUCLEOTIDE SEQUENCE [LARGE SCALE GENOMIC DNA]</scope>
    <source>
        <strain evidence="4 5">BT-MARDI</strain>
    </source>
</reference>
<name>A0A014MAX5_9GAMM</name>
<keyword evidence="1" id="KW-0328">Glycosyltransferase</keyword>
<organism evidence="4 5">
    <name type="scientific">Erwinia mallotivora</name>
    <dbReference type="NCBI Taxonomy" id="69222"/>
    <lineage>
        <taxon>Bacteria</taxon>
        <taxon>Pseudomonadati</taxon>
        <taxon>Pseudomonadota</taxon>
        <taxon>Gammaproteobacteria</taxon>
        <taxon>Enterobacterales</taxon>
        <taxon>Erwiniaceae</taxon>
        <taxon>Erwinia</taxon>
    </lineage>
</organism>
<dbReference type="PANTHER" id="PTHR12526">
    <property type="entry name" value="GLYCOSYLTRANSFERASE"/>
    <property type="match status" value="1"/>
</dbReference>
<dbReference type="AlphaFoldDB" id="A0A014MAX5"/>
<dbReference type="GO" id="GO:1901135">
    <property type="term" value="P:carbohydrate derivative metabolic process"/>
    <property type="evidence" value="ECO:0007669"/>
    <property type="project" value="UniProtKB-ARBA"/>
</dbReference>
<evidence type="ECO:0000256" key="1">
    <source>
        <dbReference type="ARBA" id="ARBA00022676"/>
    </source>
</evidence>
<comment type="caution">
    <text evidence="4">The sequence shown here is derived from an EMBL/GenBank/DDBJ whole genome shotgun (WGS) entry which is preliminary data.</text>
</comment>
<dbReference type="Proteomes" id="UP000019918">
    <property type="component" value="Unassembled WGS sequence"/>
</dbReference>
<dbReference type="OrthoDB" id="9777346at2"/>
<dbReference type="SUPFAM" id="SSF53756">
    <property type="entry name" value="UDP-Glycosyltransferase/glycogen phosphorylase"/>
    <property type="match status" value="1"/>
</dbReference>
<evidence type="ECO:0000313" key="5">
    <source>
        <dbReference type="Proteomes" id="UP000019918"/>
    </source>
</evidence>
<keyword evidence="5" id="KW-1185">Reference proteome</keyword>
<dbReference type="EMBL" id="JFHN01000050">
    <property type="protein sequence ID" value="EXU75229.1"/>
    <property type="molecule type" value="Genomic_DNA"/>
</dbReference>
<feature type="domain" description="Glycosyl transferase family 1" evidence="3">
    <location>
        <begin position="169"/>
        <end position="326"/>
    </location>
</feature>